<dbReference type="EMBL" id="KB007901">
    <property type="protein sequence ID" value="ELR21660.1"/>
    <property type="molecule type" value="Genomic_DNA"/>
</dbReference>
<feature type="region of interest" description="Disordered" evidence="1">
    <location>
        <begin position="165"/>
        <end position="184"/>
    </location>
</feature>
<feature type="region of interest" description="Disordered" evidence="1">
    <location>
        <begin position="1"/>
        <end position="68"/>
    </location>
</feature>
<sequence length="307" mass="34886">MAMWVRAKKARTRTEAEATETERSRNGPRVEISHERRQSRGLATSIKSPEGRRRVDTSPVMIQRRDTSQGRAIIQAAESLLTFSPPLSATSPILSPPLSLSSTSSSPINVRRAARAPTRYAHPPLSPFGGRLATMSDLSGSKIVFDHQQRAALQEKSDQLMKVQRLRDQHDEKRKRNGDLQREDEERGMWNQFWDVLEDVEAERAKQDEDEEDEDAEDVLNDKCGDEGFRVMKCASGALQLMQLQERFKRYRDEAVEEERLQVEQLGVSPVVGSGCFEDNEFFRHLLQVRHRSATTPSSTPPLLFSL</sequence>
<evidence type="ECO:0000313" key="3">
    <source>
        <dbReference type="Proteomes" id="UP000011083"/>
    </source>
</evidence>
<evidence type="ECO:0000313" key="2">
    <source>
        <dbReference type="EMBL" id="ELR21660.1"/>
    </source>
</evidence>
<dbReference type="GeneID" id="14922567"/>
<evidence type="ECO:0000256" key="1">
    <source>
        <dbReference type="SAM" id="MobiDB-lite"/>
    </source>
</evidence>
<feature type="compositionally biased region" description="Basic residues" evidence="1">
    <location>
        <begin position="1"/>
        <end position="11"/>
    </location>
</feature>
<protein>
    <submittedName>
        <fullName evidence="2">Uncharacterized protein</fullName>
    </submittedName>
</protein>
<accession>L8H921</accession>
<dbReference type="Proteomes" id="UP000011083">
    <property type="component" value="Unassembled WGS sequence"/>
</dbReference>
<dbReference type="KEGG" id="acan:ACA1_230450"/>
<feature type="compositionally biased region" description="Basic and acidic residues" evidence="1">
    <location>
        <begin position="12"/>
        <end position="25"/>
    </location>
</feature>
<proteinExistence type="predicted"/>
<dbReference type="VEuPathDB" id="AmoebaDB:ACA1_230450"/>
<dbReference type="AlphaFoldDB" id="L8H921"/>
<gene>
    <name evidence="2" type="ORF">ACA1_230450</name>
</gene>
<name>L8H921_ACACF</name>
<organism evidence="2 3">
    <name type="scientific">Acanthamoeba castellanii (strain ATCC 30010 / Neff)</name>
    <dbReference type="NCBI Taxonomy" id="1257118"/>
    <lineage>
        <taxon>Eukaryota</taxon>
        <taxon>Amoebozoa</taxon>
        <taxon>Discosea</taxon>
        <taxon>Longamoebia</taxon>
        <taxon>Centramoebida</taxon>
        <taxon>Acanthamoebidae</taxon>
        <taxon>Acanthamoeba</taxon>
    </lineage>
</organism>
<reference evidence="2" key="1">
    <citation type="journal article" date="2013" name="Genome Biol.">
        <title>Genome of Acanthamoeba castellanii highlights extensive lateral gene transfer and early evolution of tyrosine kinase signaling.</title>
        <authorList>
            <person name="Clarke M."/>
            <person name="Lohan A.J."/>
            <person name="Liu B."/>
            <person name="Lagkouvardos I."/>
            <person name="Roy S."/>
            <person name="Zafar N."/>
            <person name="Bertelli C."/>
            <person name="Schilde C."/>
            <person name="Kianianmomeni A."/>
            <person name="Burglin T.R."/>
            <person name="Frech C."/>
            <person name="Turcotte B."/>
            <person name="Kopec K.O."/>
            <person name="Synnott J.M."/>
            <person name="Choo C."/>
            <person name="Paponov I."/>
            <person name="Finkler A."/>
            <person name="Soon Heng Tan C."/>
            <person name="Hutchins A.P."/>
            <person name="Weinmeier T."/>
            <person name="Rattei T."/>
            <person name="Chu J.S."/>
            <person name="Gimenez G."/>
            <person name="Irimia M."/>
            <person name="Rigden D.J."/>
            <person name="Fitzpatrick D.A."/>
            <person name="Lorenzo-Morales J."/>
            <person name="Bateman A."/>
            <person name="Chiu C.H."/>
            <person name="Tang P."/>
            <person name="Hegemann P."/>
            <person name="Fromm H."/>
            <person name="Raoult D."/>
            <person name="Greub G."/>
            <person name="Miranda-Saavedra D."/>
            <person name="Chen N."/>
            <person name="Nash P."/>
            <person name="Ginger M.L."/>
            <person name="Horn M."/>
            <person name="Schaap P."/>
            <person name="Caler L."/>
            <person name="Loftus B."/>
        </authorList>
    </citation>
    <scope>NUCLEOTIDE SEQUENCE [LARGE SCALE GENOMIC DNA]</scope>
    <source>
        <strain evidence="2">Neff</strain>
    </source>
</reference>
<keyword evidence="3" id="KW-1185">Reference proteome</keyword>
<dbReference type="RefSeq" id="XP_004346605.1">
    <property type="nucleotide sequence ID" value="XM_004346555.1"/>
</dbReference>